<sequence>MAEKSLKVLSRVLADGLFGNVGGSTQSTTNTVNVLSRGFETFVISIRKARSKHGQMKDYLCRTILCHLLGYDVDFGAIHAVKLAQQGTLLEKRTGYLACCLLLNREHELTLLLINTIQKDLKSSNLLDNMLALSAAGQLVPTEMVPSILPLVISKLQHQRELVRQKAVLCLHHLQLLAPELLAHCQESLERALLDKDPGVMAAALHSLYHNIQTNPSKHLQSGDMLVSVLQQCILKMKADKPVVDEAAEHVKRFLNSSEPNLKFIGVKLLVSLVGLSPEYAIEYQDMIVTSLDHPDPALQKQMHTVLYGVACLDNVEVVTFRLLQQVDTTSDRFWRADLVAMVTELVHRFPGKRKWEVDTLFAALQYCGETADRAYISRLRTLVHTRYLSKQSEETCQKYLVQKCVVALMSAKSSCPLLQIALWILSELCGMLQHLEEGRTIGLLTGLLHRPGAPYPVLVGVVTCLQSLVTAQIISQDTLATTLQDCLDLDLSLVIKQRLSVIERVCYLKLTLHHYKADCMDTTLTFLDDLVSSHLEAGGMPYTPPHLRHAHKGGEALDPGESVYTEDEKEGDSSMTGDRLHTGSTSSTHTDGDRDSGFSQSGVKRVWGKQGRLDTPTRPANLEKQEPVQKIVTGFEDNDSDEEESPYITKATSNPGRWSNMNAVAESKSDVDASQRSDSEHFAQDMYLDKPTEGLFGTGNSLLNEGVRTDGKVSENDSSASVDVIPTESNTAGGLIDDNVDMDLNAALSSILDDTGNEATGLLNRNAFEQTTGDAKTKYTAFQLVTLLQRYYAKLVIDCP</sequence>
<dbReference type="InterPro" id="IPR011989">
    <property type="entry name" value="ARM-like"/>
</dbReference>
<dbReference type="InterPro" id="IPR002553">
    <property type="entry name" value="Clathrin/coatomer_adapt-like_N"/>
</dbReference>
<dbReference type="SUPFAM" id="SSF48371">
    <property type="entry name" value="ARM repeat"/>
    <property type="match status" value="1"/>
</dbReference>
<feature type="domain" description="Clathrin/coatomer adaptor adaptin-like N-terminal" evidence="6">
    <location>
        <begin position="51"/>
        <end position="218"/>
    </location>
</feature>
<feature type="region of interest" description="Disordered" evidence="5">
    <location>
        <begin position="543"/>
        <end position="660"/>
    </location>
</feature>
<evidence type="ECO:0000313" key="7">
    <source>
        <dbReference type="EMBL" id="WAR00142.1"/>
    </source>
</evidence>
<evidence type="ECO:0000256" key="3">
    <source>
        <dbReference type="ARBA" id="ARBA00022927"/>
    </source>
</evidence>
<accession>A0ABY7DR06</accession>
<dbReference type="InterPro" id="IPR050840">
    <property type="entry name" value="Adaptor_Complx_Large_Subunit"/>
</dbReference>
<evidence type="ECO:0000256" key="4">
    <source>
        <dbReference type="ARBA" id="ARBA00023136"/>
    </source>
</evidence>
<dbReference type="Pfam" id="PF01602">
    <property type="entry name" value="Adaptin_N"/>
    <property type="match status" value="2"/>
</dbReference>
<keyword evidence="3" id="KW-0653">Protein transport</keyword>
<keyword evidence="4" id="KW-0472">Membrane</keyword>
<feature type="non-terminal residue" evidence="7">
    <location>
        <position position="801"/>
    </location>
</feature>
<dbReference type="InterPro" id="IPR016024">
    <property type="entry name" value="ARM-type_fold"/>
</dbReference>
<dbReference type="Gene3D" id="1.25.10.10">
    <property type="entry name" value="Leucine-rich Repeat Variant"/>
    <property type="match status" value="2"/>
</dbReference>
<dbReference type="Proteomes" id="UP001164746">
    <property type="component" value="Chromosome 3"/>
</dbReference>
<protein>
    <submittedName>
        <fullName evidence="7">AP4E1-like protein</fullName>
    </submittedName>
</protein>
<dbReference type="EMBL" id="CP111014">
    <property type="protein sequence ID" value="WAR00142.1"/>
    <property type="molecule type" value="Genomic_DNA"/>
</dbReference>
<organism evidence="7 8">
    <name type="scientific">Mya arenaria</name>
    <name type="common">Soft-shell clam</name>
    <dbReference type="NCBI Taxonomy" id="6604"/>
    <lineage>
        <taxon>Eukaryota</taxon>
        <taxon>Metazoa</taxon>
        <taxon>Spiralia</taxon>
        <taxon>Lophotrochozoa</taxon>
        <taxon>Mollusca</taxon>
        <taxon>Bivalvia</taxon>
        <taxon>Autobranchia</taxon>
        <taxon>Heteroconchia</taxon>
        <taxon>Euheterodonta</taxon>
        <taxon>Imparidentia</taxon>
        <taxon>Neoheterodontei</taxon>
        <taxon>Myida</taxon>
        <taxon>Myoidea</taxon>
        <taxon>Myidae</taxon>
        <taxon>Mya</taxon>
    </lineage>
</organism>
<comment type="subcellular location">
    <subcellularLocation>
        <location evidence="1">Endomembrane system</location>
    </subcellularLocation>
</comment>
<evidence type="ECO:0000256" key="5">
    <source>
        <dbReference type="SAM" id="MobiDB-lite"/>
    </source>
</evidence>
<gene>
    <name evidence="7" type="ORF">MAR_024514</name>
</gene>
<name>A0ABY7DR06_MYAAR</name>
<evidence type="ECO:0000313" key="8">
    <source>
        <dbReference type="Proteomes" id="UP001164746"/>
    </source>
</evidence>
<evidence type="ECO:0000259" key="6">
    <source>
        <dbReference type="Pfam" id="PF01602"/>
    </source>
</evidence>
<reference evidence="7" key="1">
    <citation type="submission" date="2022-11" db="EMBL/GenBank/DDBJ databases">
        <title>Centuries of genome instability and evolution in soft-shell clam transmissible cancer (bioRxiv).</title>
        <authorList>
            <person name="Hart S.F.M."/>
            <person name="Yonemitsu M.A."/>
            <person name="Giersch R.M."/>
            <person name="Beal B.F."/>
            <person name="Arriagada G."/>
            <person name="Davis B.W."/>
            <person name="Ostrander E.A."/>
            <person name="Goff S.P."/>
            <person name="Metzger M.J."/>
        </authorList>
    </citation>
    <scope>NUCLEOTIDE SEQUENCE</scope>
    <source>
        <strain evidence="7">MELC-2E11</strain>
        <tissue evidence="7">Siphon/mantle</tissue>
    </source>
</reference>
<proteinExistence type="predicted"/>
<dbReference type="PANTHER" id="PTHR22780">
    <property type="entry name" value="ADAPTIN, ALPHA/GAMMA/EPSILON"/>
    <property type="match status" value="1"/>
</dbReference>
<keyword evidence="2" id="KW-0813">Transport</keyword>
<feature type="domain" description="Clathrin/coatomer adaptor adaptin-like N-terminal" evidence="6">
    <location>
        <begin position="232"/>
        <end position="435"/>
    </location>
</feature>
<feature type="compositionally biased region" description="Acidic residues" evidence="5">
    <location>
        <begin position="637"/>
        <end position="646"/>
    </location>
</feature>
<keyword evidence="8" id="KW-1185">Reference proteome</keyword>
<feature type="compositionally biased region" description="Polar residues" evidence="5">
    <location>
        <begin position="651"/>
        <end position="660"/>
    </location>
</feature>
<evidence type="ECO:0000256" key="2">
    <source>
        <dbReference type="ARBA" id="ARBA00022448"/>
    </source>
</evidence>
<evidence type="ECO:0000256" key="1">
    <source>
        <dbReference type="ARBA" id="ARBA00004308"/>
    </source>
</evidence>